<feature type="domain" description="AMP-binding enzyme C-terminal" evidence="5">
    <location>
        <begin position="441"/>
        <end position="519"/>
    </location>
</feature>
<protein>
    <submittedName>
        <fullName evidence="6">Long-chain acyl-CoA synthetase</fullName>
    </submittedName>
</protein>
<dbReference type="OrthoDB" id="9803968at2"/>
<name>A0A4R2QEI8_9PSEU</name>
<keyword evidence="2" id="KW-0436">Ligase</keyword>
<evidence type="ECO:0000313" key="7">
    <source>
        <dbReference type="Proteomes" id="UP000294911"/>
    </source>
</evidence>
<dbReference type="EMBL" id="SLXQ01000016">
    <property type="protein sequence ID" value="TCP45375.1"/>
    <property type="molecule type" value="Genomic_DNA"/>
</dbReference>
<dbReference type="InterPro" id="IPR045851">
    <property type="entry name" value="AMP-bd_C_sf"/>
</dbReference>
<dbReference type="InterPro" id="IPR042099">
    <property type="entry name" value="ANL_N_sf"/>
</dbReference>
<dbReference type="PROSITE" id="PS00455">
    <property type="entry name" value="AMP_BINDING"/>
    <property type="match status" value="1"/>
</dbReference>
<dbReference type="Proteomes" id="UP000294911">
    <property type="component" value="Unassembled WGS sequence"/>
</dbReference>
<feature type="region of interest" description="Disordered" evidence="3">
    <location>
        <begin position="161"/>
        <end position="200"/>
    </location>
</feature>
<accession>A0A4R2QEI8</accession>
<dbReference type="Gene3D" id="3.40.50.12780">
    <property type="entry name" value="N-terminal domain of ligase-like"/>
    <property type="match status" value="1"/>
</dbReference>
<dbReference type="PANTHER" id="PTHR43201:SF5">
    <property type="entry name" value="MEDIUM-CHAIN ACYL-COA LIGASE ACSF2, MITOCHONDRIAL"/>
    <property type="match status" value="1"/>
</dbReference>
<dbReference type="AlphaFoldDB" id="A0A4R2QEI8"/>
<dbReference type="GO" id="GO:0006631">
    <property type="term" value="P:fatty acid metabolic process"/>
    <property type="evidence" value="ECO:0007669"/>
    <property type="project" value="TreeGrafter"/>
</dbReference>
<keyword evidence="7" id="KW-1185">Reference proteome</keyword>
<feature type="compositionally biased region" description="Polar residues" evidence="3">
    <location>
        <begin position="174"/>
        <end position="187"/>
    </location>
</feature>
<comment type="caution">
    <text evidence="6">The sequence shown here is derived from an EMBL/GenBank/DDBJ whole genome shotgun (WGS) entry which is preliminary data.</text>
</comment>
<evidence type="ECO:0000256" key="1">
    <source>
        <dbReference type="ARBA" id="ARBA00006432"/>
    </source>
</evidence>
<organism evidence="6 7">
    <name type="scientific">Tamaricihabitans halophyticus</name>
    <dbReference type="NCBI Taxonomy" id="1262583"/>
    <lineage>
        <taxon>Bacteria</taxon>
        <taxon>Bacillati</taxon>
        <taxon>Actinomycetota</taxon>
        <taxon>Actinomycetes</taxon>
        <taxon>Pseudonocardiales</taxon>
        <taxon>Pseudonocardiaceae</taxon>
        <taxon>Tamaricihabitans</taxon>
    </lineage>
</organism>
<dbReference type="Pfam" id="PF00501">
    <property type="entry name" value="AMP-binding"/>
    <property type="match status" value="1"/>
</dbReference>
<proteinExistence type="inferred from homology"/>
<evidence type="ECO:0000313" key="6">
    <source>
        <dbReference type="EMBL" id="TCP45375.1"/>
    </source>
</evidence>
<dbReference type="Gene3D" id="3.30.300.30">
    <property type="match status" value="1"/>
</dbReference>
<dbReference type="SUPFAM" id="SSF56801">
    <property type="entry name" value="Acetyl-CoA synthetase-like"/>
    <property type="match status" value="1"/>
</dbReference>
<comment type="similarity">
    <text evidence="1">Belongs to the ATP-dependent AMP-binding enzyme family.</text>
</comment>
<dbReference type="PANTHER" id="PTHR43201">
    <property type="entry name" value="ACYL-COA SYNTHETASE"/>
    <property type="match status" value="1"/>
</dbReference>
<dbReference type="InterPro" id="IPR000873">
    <property type="entry name" value="AMP-dep_synth/lig_dom"/>
</dbReference>
<sequence length="537" mass="58633">MCETRSKFEVLGPVTKDGSDVVSEPGLWNIARDEPDRIAIVDPAERQVSYGELAAAADRYARGLRSIGLRQGDVLVVMLPNGADLLATYFAALQTGLYVVLVNWHLVGAEVAYLITDSEAKAFVAGERFAEAATVAATEAGLAGEACFAVGEIPGFRPLAELGADQPAGRPEQRSQGSPMLYTSGTTGRPKGVRRPLTGADPDTVPAASTWFFGIFGIAPFADHVHLCGSPLYHTAVLNFATISIQLGHTAVLMDGWDAAEMLRLIERYRVTHSHMVPTQFHRLLALPERVRATYDVSSLRAMVHGAAPCPLETKRQMLDWWGPVVIEYYAATEGGGTAINGRDWPDKPGSVGLPWPGSEVRVLDEDGQELPAGEVGTVYMRMAGSTFEYHRDPDKTQSSRIGELFTLGDMGYLDEDGYLFLRDRRNDMIISGGVNIYPAEIEAALVVHPKVADVAVFGIPHPDWGEEVKAVVQPMVGVVPDSELSGELIEFARGRLAKFKLPRSIDYTTELPRDPNGKLYKRRLRDPYWAGQERAI</sequence>
<evidence type="ECO:0000259" key="4">
    <source>
        <dbReference type="Pfam" id="PF00501"/>
    </source>
</evidence>
<evidence type="ECO:0000256" key="3">
    <source>
        <dbReference type="SAM" id="MobiDB-lite"/>
    </source>
</evidence>
<dbReference type="Pfam" id="PF13193">
    <property type="entry name" value="AMP-binding_C"/>
    <property type="match status" value="1"/>
</dbReference>
<gene>
    <name evidence="6" type="ORF">EV191_11617</name>
</gene>
<reference evidence="6 7" key="1">
    <citation type="submission" date="2019-03" db="EMBL/GenBank/DDBJ databases">
        <title>Genomic Encyclopedia of Type Strains, Phase IV (KMG-IV): sequencing the most valuable type-strain genomes for metagenomic binning, comparative biology and taxonomic classification.</title>
        <authorList>
            <person name="Goeker M."/>
        </authorList>
    </citation>
    <scope>NUCLEOTIDE SEQUENCE [LARGE SCALE GENOMIC DNA]</scope>
    <source>
        <strain evidence="6 7">DSM 45765</strain>
    </source>
</reference>
<dbReference type="InterPro" id="IPR020845">
    <property type="entry name" value="AMP-binding_CS"/>
</dbReference>
<evidence type="ECO:0000259" key="5">
    <source>
        <dbReference type="Pfam" id="PF13193"/>
    </source>
</evidence>
<evidence type="ECO:0000256" key="2">
    <source>
        <dbReference type="ARBA" id="ARBA00022598"/>
    </source>
</evidence>
<dbReference type="InterPro" id="IPR025110">
    <property type="entry name" value="AMP-bd_C"/>
</dbReference>
<feature type="domain" description="AMP-dependent synthetase/ligase" evidence="4">
    <location>
        <begin position="30"/>
        <end position="386"/>
    </location>
</feature>
<dbReference type="GO" id="GO:0031956">
    <property type="term" value="F:medium-chain fatty acid-CoA ligase activity"/>
    <property type="evidence" value="ECO:0007669"/>
    <property type="project" value="TreeGrafter"/>
</dbReference>